<proteinExistence type="predicted"/>
<feature type="compositionally biased region" description="Basic and acidic residues" evidence="1">
    <location>
        <begin position="19"/>
        <end position="32"/>
    </location>
</feature>
<dbReference type="PROSITE" id="PS51094">
    <property type="entry name" value="PTS_EIIA_TYPE_2"/>
    <property type="match status" value="1"/>
</dbReference>
<dbReference type="Pfam" id="PF00359">
    <property type="entry name" value="PTS_EIIA_2"/>
    <property type="match status" value="1"/>
</dbReference>
<dbReference type="PANTHER" id="PTHR47738">
    <property type="entry name" value="PTS SYSTEM FRUCTOSE-LIKE EIIA COMPONENT-RELATED"/>
    <property type="match status" value="1"/>
</dbReference>
<keyword evidence="4" id="KW-1185">Reference proteome</keyword>
<dbReference type="Proteomes" id="UP000291758">
    <property type="component" value="Chromosome"/>
</dbReference>
<dbReference type="EMBL" id="CP035495">
    <property type="protein sequence ID" value="QAY63119.1"/>
    <property type="molecule type" value="Genomic_DNA"/>
</dbReference>
<dbReference type="InterPro" id="IPR051541">
    <property type="entry name" value="PTS_SugarTrans_NitroReg"/>
</dbReference>
<dbReference type="Gene3D" id="3.40.930.10">
    <property type="entry name" value="Mannitol-specific EII, Chain A"/>
    <property type="match status" value="1"/>
</dbReference>
<protein>
    <submittedName>
        <fullName evidence="3">PTS sugar transporter subunit IIA</fullName>
    </submittedName>
</protein>
<dbReference type="InterPro" id="IPR002178">
    <property type="entry name" value="PTS_EIIA_type-2_dom"/>
</dbReference>
<evidence type="ECO:0000313" key="3">
    <source>
        <dbReference type="EMBL" id="QAY63119.1"/>
    </source>
</evidence>
<evidence type="ECO:0000259" key="2">
    <source>
        <dbReference type="PROSITE" id="PS51094"/>
    </source>
</evidence>
<dbReference type="AlphaFoldDB" id="A0A4P6EP38"/>
<organism evidence="3 4">
    <name type="scientific">Xylanimonas allomyrinae</name>
    <dbReference type="NCBI Taxonomy" id="2509459"/>
    <lineage>
        <taxon>Bacteria</taxon>
        <taxon>Bacillati</taxon>
        <taxon>Actinomycetota</taxon>
        <taxon>Actinomycetes</taxon>
        <taxon>Micrococcales</taxon>
        <taxon>Promicromonosporaceae</taxon>
        <taxon>Xylanimonas</taxon>
    </lineage>
</organism>
<keyword evidence="3" id="KW-0813">Transport</keyword>
<dbReference type="KEGG" id="xyl:ET495_07520"/>
<feature type="compositionally biased region" description="Basic and acidic residues" evidence="1">
    <location>
        <begin position="1"/>
        <end position="10"/>
    </location>
</feature>
<dbReference type="PANTHER" id="PTHR47738:SF2">
    <property type="entry name" value="PTS SYSTEM FRUCTOSE-LIKE EIIA COMPONENT"/>
    <property type="match status" value="1"/>
</dbReference>
<feature type="domain" description="PTS EIIA type-2" evidence="2">
    <location>
        <begin position="43"/>
        <end position="186"/>
    </location>
</feature>
<dbReference type="OrthoDB" id="9782569at2"/>
<feature type="region of interest" description="Disordered" evidence="1">
    <location>
        <begin position="1"/>
        <end position="32"/>
    </location>
</feature>
<evidence type="ECO:0000256" key="1">
    <source>
        <dbReference type="SAM" id="MobiDB-lite"/>
    </source>
</evidence>
<dbReference type="CDD" id="cd00211">
    <property type="entry name" value="PTS_IIA_fru"/>
    <property type="match status" value="1"/>
</dbReference>
<dbReference type="SUPFAM" id="SSF55804">
    <property type="entry name" value="Phoshotransferase/anion transport protein"/>
    <property type="match status" value="1"/>
</dbReference>
<gene>
    <name evidence="3" type="ORF">ET495_07520</name>
</gene>
<name>A0A4P6EP38_9MICO</name>
<accession>A0A4P6EP38</accession>
<dbReference type="InterPro" id="IPR016152">
    <property type="entry name" value="PTrfase/Anion_transptr"/>
</dbReference>
<sequence>MGEVRGDARCRRGAHRHEQRPADPRRVPDAEGKAVTTAGGHAALITPDLVLLGATADDRDTAIRVAASRLSRAGRLTDEHAYVQAVLEREAATSTAVGFGIATPHAKTDAVARTSIAVLRLSTAVRWSGEDDVDLVVQLAVTEADRSDEHLRILAALARRLVHADFRAQLRGTPTAQGVVDLLDGI</sequence>
<evidence type="ECO:0000313" key="4">
    <source>
        <dbReference type="Proteomes" id="UP000291758"/>
    </source>
</evidence>
<reference evidence="3 4" key="1">
    <citation type="submission" date="2019-01" db="EMBL/GenBank/DDBJ databases">
        <title>Genome sequencing of strain 2JSPR-7.</title>
        <authorList>
            <person name="Heo J."/>
            <person name="Kim S.-J."/>
            <person name="Kim J.-S."/>
            <person name="Hong S.-B."/>
            <person name="Kwon S.-W."/>
        </authorList>
    </citation>
    <scope>NUCLEOTIDE SEQUENCE [LARGE SCALE GENOMIC DNA]</scope>
    <source>
        <strain evidence="3 4">2JSPR-7</strain>
    </source>
</reference>
<keyword evidence="3" id="KW-0762">Sugar transport</keyword>